<dbReference type="Gene3D" id="2.60.120.820">
    <property type="entry name" value="PHR domain"/>
    <property type="match status" value="1"/>
</dbReference>
<evidence type="ECO:0000313" key="3">
    <source>
        <dbReference type="Proteomes" id="UP001634394"/>
    </source>
</evidence>
<dbReference type="InterPro" id="IPR038648">
    <property type="entry name" value="PHR_sf"/>
</dbReference>
<comment type="caution">
    <text evidence="2">The sequence shown here is derived from an EMBL/GenBank/DDBJ whole genome shotgun (WGS) entry which is preliminary data.</text>
</comment>
<dbReference type="Proteomes" id="UP001634394">
    <property type="component" value="Unassembled WGS sequence"/>
</dbReference>
<evidence type="ECO:0000259" key="1">
    <source>
        <dbReference type="Pfam" id="PF08005"/>
    </source>
</evidence>
<proteinExistence type="predicted"/>
<dbReference type="Pfam" id="PF08005">
    <property type="entry name" value="PHR"/>
    <property type="match status" value="1"/>
</dbReference>
<name>A0ABD3VB39_SINWO</name>
<dbReference type="EMBL" id="JBJQND010000012">
    <property type="protein sequence ID" value="KAL3858799.1"/>
    <property type="molecule type" value="Genomic_DNA"/>
</dbReference>
<organism evidence="2 3">
    <name type="scientific">Sinanodonta woodiana</name>
    <name type="common">Chinese pond mussel</name>
    <name type="synonym">Anodonta woodiana</name>
    <dbReference type="NCBI Taxonomy" id="1069815"/>
    <lineage>
        <taxon>Eukaryota</taxon>
        <taxon>Metazoa</taxon>
        <taxon>Spiralia</taxon>
        <taxon>Lophotrochozoa</taxon>
        <taxon>Mollusca</taxon>
        <taxon>Bivalvia</taxon>
        <taxon>Autobranchia</taxon>
        <taxon>Heteroconchia</taxon>
        <taxon>Palaeoheterodonta</taxon>
        <taxon>Unionida</taxon>
        <taxon>Unionoidea</taxon>
        <taxon>Unionidae</taxon>
        <taxon>Unioninae</taxon>
        <taxon>Sinanodonta</taxon>
    </lineage>
</organism>
<reference evidence="2 3" key="1">
    <citation type="submission" date="2024-11" db="EMBL/GenBank/DDBJ databases">
        <title>Chromosome-level genome assembly of the freshwater bivalve Anodonta woodiana.</title>
        <authorList>
            <person name="Chen X."/>
        </authorList>
    </citation>
    <scope>NUCLEOTIDE SEQUENCE [LARGE SCALE GENOMIC DNA]</scope>
    <source>
        <strain evidence="2">MN2024</strain>
        <tissue evidence="2">Gills</tissue>
    </source>
</reference>
<accession>A0ABD3VB39</accession>
<feature type="domain" description="PHR" evidence="1">
    <location>
        <begin position="66"/>
        <end position="135"/>
    </location>
</feature>
<sequence length="135" mass="15152">MFGAVGQGKARLGNLKTLRFCWNNGFLSVFMKHAVSRLSLSNVSVKLLDDSKCTIVSIEGCRIIMDEKFQEILFDEPICLKPTWYAVILHIESSGHTYAGNKGEKLINIDDELFIEFRDSPLSTSPTNVERGQIP</sequence>
<evidence type="ECO:0000313" key="2">
    <source>
        <dbReference type="EMBL" id="KAL3858799.1"/>
    </source>
</evidence>
<keyword evidence="3" id="KW-1185">Reference proteome</keyword>
<protein>
    <recommendedName>
        <fullName evidence="1">PHR domain-containing protein</fullName>
    </recommendedName>
</protein>
<dbReference type="InterPro" id="IPR012983">
    <property type="entry name" value="PHR"/>
</dbReference>
<gene>
    <name evidence="2" type="ORF">ACJMK2_009052</name>
</gene>
<feature type="non-terminal residue" evidence="2">
    <location>
        <position position="135"/>
    </location>
</feature>
<dbReference type="AlphaFoldDB" id="A0ABD3VB39"/>